<dbReference type="RefSeq" id="WP_052835734.1">
    <property type="nucleotide sequence ID" value="NZ_CDRZ01000291.1"/>
</dbReference>
<protein>
    <submittedName>
        <fullName evidence="1">Uncharacterized protein</fullName>
    </submittedName>
</protein>
<gene>
    <name evidence="1" type="ORF">SSCH_90038</name>
</gene>
<proteinExistence type="predicted"/>
<dbReference type="OrthoDB" id="1956411at2"/>
<dbReference type="Proteomes" id="UP000046155">
    <property type="component" value="Unassembled WGS sequence"/>
</dbReference>
<accession>A0A0B7MKA8</accession>
<sequence length="100" mass="12128">MTYAREPLDAMYPEVYHRVYPHVKHMCEMYDNPSNPDFYPYPTRQGVEKMADHIYNRVMMEMRDASIEEDISTQQFGRGLLRDLVLILLIRELLRRRRSF</sequence>
<organism evidence="1 2">
    <name type="scientific">Syntrophaceticus schinkii</name>
    <dbReference type="NCBI Taxonomy" id="499207"/>
    <lineage>
        <taxon>Bacteria</taxon>
        <taxon>Bacillati</taxon>
        <taxon>Bacillota</taxon>
        <taxon>Clostridia</taxon>
        <taxon>Thermoanaerobacterales</taxon>
        <taxon>Thermoanaerobacterales Family III. Incertae Sedis</taxon>
        <taxon>Syntrophaceticus</taxon>
    </lineage>
</organism>
<dbReference type="AlphaFoldDB" id="A0A0B7MKA8"/>
<evidence type="ECO:0000313" key="2">
    <source>
        <dbReference type="Proteomes" id="UP000046155"/>
    </source>
</evidence>
<name>A0A0B7MKA8_9FIRM</name>
<dbReference type="EMBL" id="CDRZ01000291">
    <property type="protein sequence ID" value="CEO90470.1"/>
    <property type="molecule type" value="Genomic_DNA"/>
</dbReference>
<reference evidence="2" key="1">
    <citation type="submission" date="2015-01" db="EMBL/GenBank/DDBJ databases">
        <authorList>
            <person name="Manzoor Shahid"/>
            <person name="Zubair Saima"/>
        </authorList>
    </citation>
    <scope>NUCLEOTIDE SEQUENCE [LARGE SCALE GENOMIC DNA]</scope>
    <source>
        <strain evidence="2">Sp3</strain>
    </source>
</reference>
<keyword evidence="2" id="KW-1185">Reference proteome</keyword>
<evidence type="ECO:0000313" key="1">
    <source>
        <dbReference type="EMBL" id="CEO90470.1"/>
    </source>
</evidence>